<evidence type="ECO:0000256" key="1">
    <source>
        <dbReference type="SAM" id="SignalP"/>
    </source>
</evidence>
<gene>
    <name evidence="2" type="ORF">G8E00_10400</name>
</gene>
<evidence type="ECO:0000313" key="2">
    <source>
        <dbReference type="EMBL" id="QIO06332.1"/>
    </source>
</evidence>
<feature type="chain" id="PRO_5026302105" evidence="1">
    <location>
        <begin position="25"/>
        <end position="118"/>
    </location>
</feature>
<dbReference type="KEGG" id="asha:G8E00_10400"/>
<reference evidence="2 3" key="1">
    <citation type="submission" date="2020-03" db="EMBL/GenBank/DDBJ databases">
        <authorList>
            <person name="Zhu W."/>
        </authorList>
    </citation>
    <scope>NUCLEOTIDE SEQUENCE [LARGE SCALE GENOMIC DNA]</scope>
    <source>
        <strain evidence="2 3">323-1</strain>
    </source>
</reference>
<dbReference type="AlphaFoldDB" id="A0A6G8RWL5"/>
<dbReference type="EMBL" id="CP049801">
    <property type="protein sequence ID" value="QIO06332.1"/>
    <property type="molecule type" value="Genomic_DNA"/>
</dbReference>
<keyword evidence="1" id="KW-0732">Signal</keyword>
<protein>
    <submittedName>
        <fullName evidence="2">Uncharacterized protein</fullName>
    </submittedName>
</protein>
<name>A0A6G8RWL5_9GAMM</name>
<evidence type="ECO:0000313" key="3">
    <source>
        <dbReference type="Proteomes" id="UP000502297"/>
    </source>
</evidence>
<organism evidence="2 3">
    <name type="scientific">Acinetobacter shaoyimingii</name>
    <dbReference type="NCBI Taxonomy" id="2715164"/>
    <lineage>
        <taxon>Bacteria</taxon>
        <taxon>Pseudomonadati</taxon>
        <taxon>Pseudomonadota</taxon>
        <taxon>Gammaproteobacteria</taxon>
        <taxon>Moraxellales</taxon>
        <taxon>Moraxellaceae</taxon>
        <taxon>Acinetobacter</taxon>
    </lineage>
</organism>
<proteinExistence type="predicted"/>
<feature type="signal peptide" evidence="1">
    <location>
        <begin position="1"/>
        <end position="24"/>
    </location>
</feature>
<accession>A0A6G8RWL5</accession>
<sequence length="118" mass="12845">MSKFKTALVLSTGLMLGSGHQAQANLTQKMLSPVIEYQCKQELKQSKTWKVATFLMSDVSKEKMQSNVCQCVGKHAVDDVKATDVLKASISEDAKNQLVRQAVLNSVKGCVSEVISTP</sequence>
<dbReference type="RefSeq" id="WP_166009180.1">
    <property type="nucleotide sequence ID" value="NZ_CP049801.1"/>
</dbReference>
<dbReference type="Proteomes" id="UP000502297">
    <property type="component" value="Chromosome"/>
</dbReference>
<keyword evidence="3" id="KW-1185">Reference proteome</keyword>